<dbReference type="InterPro" id="IPR010663">
    <property type="entry name" value="Znf_FPG/IleRS"/>
</dbReference>
<gene>
    <name evidence="3" type="ORF">ABT317_34690</name>
</gene>
<evidence type="ECO:0000313" key="3">
    <source>
        <dbReference type="EMBL" id="MER6981984.1"/>
    </source>
</evidence>
<accession>A0ABV1WD01</accession>
<proteinExistence type="predicted"/>
<dbReference type="InterPro" id="IPR015887">
    <property type="entry name" value="DNA_glyclase_Znf_dom_DNA_BS"/>
</dbReference>
<dbReference type="Proteomes" id="UP001458415">
    <property type="component" value="Unassembled WGS sequence"/>
</dbReference>
<comment type="caution">
    <text evidence="3">The sequence shown here is derived from an EMBL/GenBank/DDBJ whole genome shotgun (WGS) entry which is preliminary data.</text>
</comment>
<dbReference type="InterPro" id="IPR000214">
    <property type="entry name" value="Znf_DNA_glyclase/AP_lyase"/>
</dbReference>
<protein>
    <submittedName>
        <fullName evidence="3">Zinc finger domain-containing protein</fullName>
    </submittedName>
</protein>
<feature type="non-terminal residue" evidence="3">
    <location>
        <position position="1"/>
    </location>
</feature>
<reference evidence="3 4" key="1">
    <citation type="submission" date="2024-06" db="EMBL/GenBank/DDBJ databases">
        <title>The Natural Products Discovery Center: Release of the First 8490 Sequenced Strains for Exploring Actinobacteria Biosynthetic Diversity.</title>
        <authorList>
            <person name="Kalkreuter E."/>
            <person name="Kautsar S.A."/>
            <person name="Yang D."/>
            <person name="Bader C.D."/>
            <person name="Teijaro C.N."/>
            <person name="Fluegel L."/>
            <person name="Davis C.M."/>
            <person name="Simpson J.R."/>
            <person name="Lauterbach L."/>
            <person name="Steele A.D."/>
            <person name="Gui C."/>
            <person name="Meng S."/>
            <person name="Li G."/>
            <person name="Viehrig K."/>
            <person name="Ye F."/>
            <person name="Su P."/>
            <person name="Kiefer A.F."/>
            <person name="Nichols A."/>
            <person name="Cepeda A.J."/>
            <person name="Yan W."/>
            <person name="Fan B."/>
            <person name="Jiang Y."/>
            <person name="Adhikari A."/>
            <person name="Zheng C.-J."/>
            <person name="Schuster L."/>
            <person name="Cowan T.M."/>
            <person name="Smanski M.J."/>
            <person name="Chevrette M.G."/>
            <person name="De Carvalho L.P.S."/>
            <person name="Shen B."/>
        </authorList>
    </citation>
    <scope>NUCLEOTIDE SEQUENCE [LARGE SCALE GENOMIC DNA]</scope>
    <source>
        <strain evidence="3 4">NPDC000634</strain>
    </source>
</reference>
<evidence type="ECO:0000259" key="2">
    <source>
        <dbReference type="PROSITE" id="PS51066"/>
    </source>
</evidence>
<organism evidence="3 4">
    <name type="scientific">Streptomyces carpinensis</name>
    <dbReference type="NCBI Taxonomy" id="66369"/>
    <lineage>
        <taxon>Bacteria</taxon>
        <taxon>Bacillati</taxon>
        <taxon>Actinomycetota</taxon>
        <taxon>Actinomycetes</taxon>
        <taxon>Kitasatosporales</taxon>
        <taxon>Streptomycetaceae</taxon>
        <taxon>Streptomyces</taxon>
    </lineage>
</organism>
<name>A0ABV1WD01_9ACTN</name>
<dbReference type="Gene3D" id="1.10.8.50">
    <property type="match status" value="1"/>
</dbReference>
<evidence type="ECO:0000256" key="1">
    <source>
        <dbReference type="PROSITE-ProRule" id="PRU00391"/>
    </source>
</evidence>
<keyword evidence="1" id="KW-0479">Metal-binding</keyword>
<dbReference type="EMBL" id="JBEPCU010000906">
    <property type="protein sequence ID" value="MER6981984.1"/>
    <property type="molecule type" value="Genomic_DNA"/>
</dbReference>
<evidence type="ECO:0000313" key="4">
    <source>
        <dbReference type="Proteomes" id="UP001458415"/>
    </source>
</evidence>
<dbReference type="PROSITE" id="PS01242">
    <property type="entry name" value="ZF_FPG_1"/>
    <property type="match status" value="1"/>
</dbReference>
<dbReference type="Pfam" id="PF06827">
    <property type="entry name" value="zf-FPG_IleRS"/>
    <property type="match status" value="1"/>
</dbReference>
<feature type="domain" description="FPG-type" evidence="2">
    <location>
        <begin position="4"/>
        <end position="41"/>
    </location>
</feature>
<sequence>RDSWLTGHRDAPDPTCPRCGTHLRRTRLAGRGTVWCPQCQPGAS</sequence>
<dbReference type="SUPFAM" id="SSF57716">
    <property type="entry name" value="Glucocorticoid receptor-like (DNA-binding domain)"/>
    <property type="match status" value="1"/>
</dbReference>
<keyword evidence="4" id="KW-1185">Reference proteome</keyword>
<keyword evidence="1" id="KW-0863">Zinc-finger</keyword>
<keyword evidence="1" id="KW-0862">Zinc</keyword>
<dbReference type="PROSITE" id="PS51066">
    <property type="entry name" value="ZF_FPG_2"/>
    <property type="match status" value="1"/>
</dbReference>